<evidence type="ECO:0000313" key="3">
    <source>
        <dbReference type="EMBL" id="CAD6192673.1"/>
    </source>
</evidence>
<keyword evidence="2" id="KW-0472">Membrane</keyword>
<evidence type="ECO:0000256" key="2">
    <source>
        <dbReference type="SAM" id="Phobius"/>
    </source>
</evidence>
<organism evidence="3 4">
    <name type="scientific">Caenorhabditis auriculariae</name>
    <dbReference type="NCBI Taxonomy" id="2777116"/>
    <lineage>
        <taxon>Eukaryota</taxon>
        <taxon>Metazoa</taxon>
        <taxon>Ecdysozoa</taxon>
        <taxon>Nematoda</taxon>
        <taxon>Chromadorea</taxon>
        <taxon>Rhabditida</taxon>
        <taxon>Rhabditina</taxon>
        <taxon>Rhabditomorpha</taxon>
        <taxon>Rhabditoidea</taxon>
        <taxon>Rhabditidae</taxon>
        <taxon>Peloderinae</taxon>
        <taxon>Caenorhabditis</taxon>
    </lineage>
</organism>
<feature type="compositionally biased region" description="Low complexity" evidence="1">
    <location>
        <begin position="9"/>
        <end position="25"/>
    </location>
</feature>
<proteinExistence type="predicted"/>
<name>A0A8S1H9L6_9PELO</name>
<keyword evidence="2" id="KW-0812">Transmembrane</keyword>
<keyword evidence="2" id="KW-1133">Transmembrane helix</keyword>
<reference evidence="3" key="1">
    <citation type="submission" date="2020-10" db="EMBL/GenBank/DDBJ databases">
        <authorList>
            <person name="Kikuchi T."/>
        </authorList>
    </citation>
    <scope>NUCLEOTIDE SEQUENCE</scope>
    <source>
        <strain evidence="3">NKZ352</strain>
    </source>
</reference>
<feature type="transmembrane region" description="Helical" evidence="2">
    <location>
        <begin position="200"/>
        <end position="223"/>
    </location>
</feature>
<dbReference type="Proteomes" id="UP000835052">
    <property type="component" value="Unassembled WGS sequence"/>
</dbReference>
<feature type="compositionally biased region" description="Polar residues" evidence="1">
    <location>
        <begin position="43"/>
        <end position="59"/>
    </location>
</feature>
<protein>
    <submittedName>
        <fullName evidence="3">Uncharacterized protein</fullName>
    </submittedName>
</protein>
<keyword evidence="4" id="KW-1185">Reference proteome</keyword>
<gene>
    <name evidence="3" type="ORF">CAUJ_LOCUS8592</name>
</gene>
<evidence type="ECO:0000313" key="4">
    <source>
        <dbReference type="Proteomes" id="UP000835052"/>
    </source>
</evidence>
<feature type="transmembrane region" description="Helical" evidence="2">
    <location>
        <begin position="154"/>
        <end position="180"/>
    </location>
</feature>
<dbReference type="EMBL" id="CAJGYM010000029">
    <property type="protein sequence ID" value="CAD6192673.1"/>
    <property type="molecule type" value="Genomic_DNA"/>
</dbReference>
<sequence>MVTEKTNVAPSSTTTLPSSRSAPTLDTRSPAVVNSPPRVPPELSSSRPRVNSQRSSTLQHGPWSYSDDSRDSSEEEEREVNCACVNVRNPIRCLAAIIIMVVISRDILPYALIFSSSEARVTHVEIGVVSASIGGLMIMIQIIIFWLSTGYKPLYVVLWILADILLLALRVGQVVLFLVFPEKPLYTDNKYLEKLVMQTSLYLCCAHLGFLLMNLACALNWYIRK</sequence>
<dbReference type="AlphaFoldDB" id="A0A8S1H9L6"/>
<comment type="caution">
    <text evidence="3">The sequence shown here is derived from an EMBL/GenBank/DDBJ whole genome shotgun (WGS) entry which is preliminary data.</text>
</comment>
<feature type="region of interest" description="Disordered" evidence="1">
    <location>
        <begin position="1"/>
        <end position="72"/>
    </location>
</feature>
<accession>A0A8S1H9L6</accession>
<feature type="transmembrane region" description="Helical" evidence="2">
    <location>
        <begin position="126"/>
        <end position="147"/>
    </location>
</feature>
<evidence type="ECO:0000256" key="1">
    <source>
        <dbReference type="SAM" id="MobiDB-lite"/>
    </source>
</evidence>
<feature type="transmembrane region" description="Helical" evidence="2">
    <location>
        <begin position="93"/>
        <end position="114"/>
    </location>
</feature>